<dbReference type="Pfam" id="PF00950">
    <property type="entry name" value="ABC-3"/>
    <property type="match status" value="1"/>
</dbReference>
<feature type="transmembrane region" description="Helical" evidence="7">
    <location>
        <begin position="246"/>
        <end position="264"/>
    </location>
</feature>
<feature type="transmembrane region" description="Helical" evidence="7">
    <location>
        <begin position="118"/>
        <end position="143"/>
    </location>
</feature>
<evidence type="ECO:0000256" key="5">
    <source>
        <dbReference type="ARBA" id="ARBA00023136"/>
    </source>
</evidence>
<comment type="subcellular location">
    <subcellularLocation>
        <location evidence="6">Cell membrane</location>
        <topology evidence="6">Multi-pass membrane protein</topology>
    </subcellularLocation>
    <subcellularLocation>
        <location evidence="1">Membrane</location>
        <topology evidence="1">Multi-pass membrane protein</topology>
    </subcellularLocation>
</comment>
<evidence type="ECO:0000256" key="3">
    <source>
        <dbReference type="ARBA" id="ARBA00022692"/>
    </source>
</evidence>
<dbReference type="RefSeq" id="WP_270043191.1">
    <property type="nucleotide sequence ID" value="NZ_JAPDOD010000029.1"/>
</dbReference>
<feature type="transmembrane region" description="Helical" evidence="7">
    <location>
        <begin position="219"/>
        <end position="239"/>
    </location>
</feature>
<comment type="caution">
    <text evidence="8">The sequence shown here is derived from an EMBL/GenBank/DDBJ whole genome shotgun (WGS) entry which is preliminary data.</text>
</comment>
<evidence type="ECO:0000256" key="2">
    <source>
        <dbReference type="ARBA" id="ARBA00008034"/>
    </source>
</evidence>
<gene>
    <name evidence="8" type="ORF">OM076_26965</name>
</gene>
<dbReference type="InterPro" id="IPR001626">
    <property type="entry name" value="ABC_TroCD"/>
</dbReference>
<evidence type="ECO:0000256" key="7">
    <source>
        <dbReference type="SAM" id="Phobius"/>
    </source>
</evidence>
<dbReference type="PANTHER" id="PTHR30477">
    <property type="entry name" value="ABC-TRANSPORTER METAL-BINDING PROTEIN"/>
    <property type="match status" value="1"/>
</dbReference>
<dbReference type="PANTHER" id="PTHR30477:SF0">
    <property type="entry name" value="METAL TRANSPORT SYSTEM MEMBRANE PROTEIN TM_0125-RELATED"/>
    <property type="match status" value="1"/>
</dbReference>
<evidence type="ECO:0000313" key="8">
    <source>
        <dbReference type="EMBL" id="MDA0163942.1"/>
    </source>
</evidence>
<dbReference type="Proteomes" id="UP001149140">
    <property type="component" value="Unassembled WGS sequence"/>
</dbReference>
<dbReference type="GO" id="GO:0043190">
    <property type="term" value="C:ATP-binding cassette (ABC) transporter complex"/>
    <property type="evidence" value="ECO:0007669"/>
    <property type="project" value="InterPro"/>
</dbReference>
<protein>
    <submittedName>
        <fullName evidence="8">Metal ABC transporter permease</fullName>
    </submittedName>
</protein>
<name>A0A9X3MZB8_9ACTN</name>
<evidence type="ECO:0000313" key="9">
    <source>
        <dbReference type="Proteomes" id="UP001149140"/>
    </source>
</evidence>
<reference evidence="8" key="1">
    <citation type="submission" date="2022-10" db="EMBL/GenBank/DDBJ databases">
        <title>The WGS of Solirubrobacter ginsenosidimutans DSM 21036.</title>
        <authorList>
            <person name="Jiang Z."/>
        </authorList>
    </citation>
    <scope>NUCLEOTIDE SEQUENCE</scope>
    <source>
        <strain evidence="8">DSM 21036</strain>
    </source>
</reference>
<comment type="similarity">
    <text evidence="2 6">Belongs to the ABC-3 integral membrane protein family.</text>
</comment>
<keyword evidence="9" id="KW-1185">Reference proteome</keyword>
<dbReference type="Gene3D" id="1.10.3470.10">
    <property type="entry name" value="ABC transporter involved in vitamin B12 uptake, BtuC"/>
    <property type="match status" value="1"/>
</dbReference>
<feature type="transmembrane region" description="Helical" evidence="7">
    <location>
        <begin position="175"/>
        <end position="199"/>
    </location>
</feature>
<organism evidence="8 9">
    <name type="scientific">Solirubrobacter ginsenosidimutans</name>
    <dbReference type="NCBI Taxonomy" id="490573"/>
    <lineage>
        <taxon>Bacteria</taxon>
        <taxon>Bacillati</taxon>
        <taxon>Actinomycetota</taxon>
        <taxon>Thermoleophilia</taxon>
        <taxon>Solirubrobacterales</taxon>
        <taxon>Solirubrobacteraceae</taxon>
        <taxon>Solirubrobacter</taxon>
    </lineage>
</organism>
<keyword evidence="3 6" id="KW-0812">Transmembrane</keyword>
<evidence type="ECO:0000256" key="6">
    <source>
        <dbReference type="RuleBase" id="RU003943"/>
    </source>
</evidence>
<keyword evidence="5 7" id="KW-0472">Membrane</keyword>
<dbReference type="GO" id="GO:0055085">
    <property type="term" value="P:transmembrane transport"/>
    <property type="evidence" value="ECO:0007669"/>
    <property type="project" value="InterPro"/>
</dbReference>
<keyword evidence="4 7" id="KW-1133">Transmembrane helix</keyword>
<feature type="transmembrane region" description="Helical" evidence="7">
    <location>
        <begin position="52"/>
        <end position="75"/>
    </location>
</feature>
<dbReference type="AlphaFoldDB" id="A0A9X3MZB8"/>
<accession>A0A9X3MZB8</accession>
<proteinExistence type="inferred from homology"/>
<evidence type="ECO:0000256" key="4">
    <source>
        <dbReference type="ARBA" id="ARBA00022989"/>
    </source>
</evidence>
<feature type="transmembrane region" description="Helical" evidence="7">
    <location>
        <begin position="12"/>
        <end position="32"/>
    </location>
</feature>
<feature type="transmembrane region" description="Helical" evidence="7">
    <location>
        <begin position="87"/>
        <end position="106"/>
    </location>
</feature>
<sequence length="276" mass="28290">MPDFAAPYIQRGIAEILLLAVIAGVLGTWVVLRRLPFYTHAIGTATFPGLVVAGPWGVPAQLTALVCAVGFGGVLERIQRTRRVDPDAAIGLLLVAALAIGVVLASDVYHSGAGVDRLLFGSLIALSPADLWLTAAAAVGVLACDAALRRSWLASGFDADGARAGGVRVATADRALLLAVAVAVVVALDAVGALLVTVVLTVPAATIRLFEPALRTQQLLTFALAAVEGLAAIWVADAFNVGPGPAMAVLGALVYALAALTPQHKWGLTPFRKVEG</sequence>
<dbReference type="SUPFAM" id="SSF81345">
    <property type="entry name" value="ABC transporter involved in vitamin B12 uptake, BtuC"/>
    <property type="match status" value="1"/>
</dbReference>
<dbReference type="EMBL" id="JAPDOD010000029">
    <property type="protein sequence ID" value="MDA0163942.1"/>
    <property type="molecule type" value="Genomic_DNA"/>
</dbReference>
<dbReference type="InterPro" id="IPR037294">
    <property type="entry name" value="ABC_BtuC-like"/>
</dbReference>
<keyword evidence="6" id="KW-0813">Transport</keyword>
<evidence type="ECO:0000256" key="1">
    <source>
        <dbReference type="ARBA" id="ARBA00004141"/>
    </source>
</evidence>